<dbReference type="InterPro" id="IPR036873">
    <property type="entry name" value="Rhodanese-like_dom_sf"/>
</dbReference>
<dbReference type="CDD" id="cd07724">
    <property type="entry name" value="POD-like_MBL-fold"/>
    <property type="match status" value="1"/>
</dbReference>
<dbReference type="PROSITE" id="PS50206">
    <property type="entry name" value="RHODANESE_3"/>
    <property type="match status" value="1"/>
</dbReference>
<keyword evidence="3" id="KW-0378">Hydrolase</keyword>
<dbReference type="EMBL" id="SHMP01000008">
    <property type="protein sequence ID" value="RZV06234.1"/>
    <property type="molecule type" value="Genomic_DNA"/>
</dbReference>
<dbReference type="Pfam" id="PF00753">
    <property type="entry name" value="Lactamase_B"/>
    <property type="match status" value="1"/>
</dbReference>
<dbReference type="GO" id="GO:0046872">
    <property type="term" value="F:metal ion binding"/>
    <property type="evidence" value="ECO:0007669"/>
    <property type="project" value="UniProtKB-KW"/>
</dbReference>
<accession>A0A482Y6M0</accession>
<dbReference type="GO" id="GO:0070813">
    <property type="term" value="P:hydrogen sulfide metabolic process"/>
    <property type="evidence" value="ECO:0007669"/>
    <property type="project" value="TreeGrafter"/>
</dbReference>
<dbReference type="GO" id="GO:0050313">
    <property type="term" value="F:sulfur dioxygenase activity"/>
    <property type="evidence" value="ECO:0007669"/>
    <property type="project" value="InterPro"/>
</dbReference>
<keyword evidence="1" id="KW-0479">Metal-binding</keyword>
<dbReference type="Gene3D" id="3.40.250.10">
    <property type="entry name" value="Rhodanese-like domain"/>
    <property type="match status" value="1"/>
</dbReference>
<dbReference type="InterPro" id="IPR044528">
    <property type="entry name" value="POD-like_MBL-fold"/>
</dbReference>
<dbReference type="Proteomes" id="UP000291097">
    <property type="component" value="Unassembled WGS sequence"/>
</dbReference>
<evidence type="ECO:0000259" key="2">
    <source>
        <dbReference type="PROSITE" id="PS50206"/>
    </source>
</evidence>
<comment type="caution">
    <text evidence="3">The sequence shown here is derived from an EMBL/GenBank/DDBJ whole genome shotgun (WGS) entry which is preliminary data.</text>
</comment>
<dbReference type="InterPro" id="IPR036866">
    <property type="entry name" value="RibonucZ/Hydroxyglut_hydro"/>
</dbReference>
<dbReference type="InterPro" id="IPR001763">
    <property type="entry name" value="Rhodanese-like_dom"/>
</dbReference>
<dbReference type="SUPFAM" id="SSF56281">
    <property type="entry name" value="Metallo-hydrolase/oxidoreductase"/>
    <property type="match status" value="1"/>
</dbReference>
<dbReference type="GO" id="GO:0006749">
    <property type="term" value="P:glutathione metabolic process"/>
    <property type="evidence" value="ECO:0007669"/>
    <property type="project" value="InterPro"/>
</dbReference>
<reference evidence="3 4" key="1">
    <citation type="submission" date="2019-02" db="EMBL/GenBank/DDBJ databases">
        <title>Genomic Encyclopedia of Archaeal and Bacterial Type Strains, Phase II (KMG-II): from individual species to whole genera.</title>
        <authorList>
            <person name="Goeker M."/>
        </authorList>
    </citation>
    <scope>NUCLEOTIDE SEQUENCE [LARGE SCALE GENOMIC DNA]</scope>
    <source>
        <strain evidence="3 4">DSM 18328</strain>
    </source>
</reference>
<dbReference type="Pfam" id="PF00581">
    <property type="entry name" value="Rhodanese"/>
    <property type="match status" value="1"/>
</dbReference>
<evidence type="ECO:0000313" key="3">
    <source>
        <dbReference type="EMBL" id="RZV06234.1"/>
    </source>
</evidence>
<evidence type="ECO:0000256" key="1">
    <source>
        <dbReference type="ARBA" id="ARBA00022723"/>
    </source>
</evidence>
<evidence type="ECO:0000313" key="4">
    <source>
        <dbReference type="Proteomes" id="UP000291097"/>
    </source>
</evidence>
<sequence length="433" mass="46887">MPGSKNAVPRYALDFQPLKRSEKDLKTISVVVCGMPGPEELAEYLPDDIEVTSIEPADLRNRIAAGEQVTILDVRAEDEYEEWHIEDDDITTENIPYYEFLDDVDDELLERVPEGDPVVAVCAKGGSSHFVAGTLLEHDIDAVNMADGMNGWARIYDVVEVSRAPGPATVLQFQRPSSGCLSSLVHHDGEGALVDPLRAFVDFYVDLADDLDVDLTYAIDTHVHADHVSGVREVAAQTGATAVLSQRAIGRGVEYDVDRIVEDGDVLSVGDAPIEVHATPGHTTGMTSFLVDDGVLLTGDGLFTESVARPDLEEGAEGAPDAARQLYDTLQEILSLPDDTIIAPGHFSDAAEPASDGTYTARLGDLEDRMAALSMERDEFVEFILSDMPPRPANFEEIIATNLGQQDVDDDRAFELELGPNNCAATQEAMTGD</sequence>
<dbReference type="AlphaFoldDB" id="A0A482Y6M0"/>
<dbReference type="Gene3D" id="3.60.15.10">
    <property type="entry name" value="Ribonuclease Z/Hydroxyacylglutathione hydrolase-like"/>
    <property type="match status" value="1"/>
</dbReference>
<dbReference type="SUPFAM" id="SSF52821">
    <property type="entry name" value="Rhodanese/Cell cycle control phosphatase"/>
    <property type="match status" value="1"/>
</dbReference>
<dbReference type="InterPro" id="IPR051682">
    <property type="entry name" value="Mito_Persulfide_Diox"/>
</dbReference>
<name>A0A482Y6M0_9EURY</name>
<organism evidence="3 4">
    <name type="scientific">Natrinema hispanicum</name>
    <dbReference type="NCBI Taxonomy" id="392421"/>
    <lineage>
        <taxon>Archaea</taxon>
        <taxon>Methanobacteriati</taxon>
        <taxon>Methanobacteriota</taxon>
        <taxon>Stenosarchaea group</taxon>
        <taxon>Halobacteria</taxon>
        <taxon>Halobacteriales</taxon>
        <taxon>Natrialbaceae</taxon>
        <taxon>Natrinema</taxon>
    </lineage>
</organism>
<feature type="domain" description="Rhodanese" evidence="2">
    <location>
        <begin position="65"/>
        <end position="161"/>
    </location>
</feature>
<dbReference type="InterPro" id="IPR001279">
    <property type="entry name" value="Metallo-B-lactamas"/>
</dbReference>
<dbReference type="GO" id="GO:0016787">
    <property type="term" value="F:hydrolase activity"/>
    <property type="evidence" value="ECO:0007669"/>
    <property type="project" value="UniProtKB-KW"/>
</dbReference>
<dbReference type="SMART" id="SM00450">
    <property type="entry name" value="RHOD"/>
    <property type="match status" value="1"/>
</dbReference>
<protein>
    <submittedName>
        <fullName evidence="3">Glyoxylase-like metal-dependent hydrolase (Beta-lactamase superfamily II)</fullName>
    </submittedName>
</protein>
<proteinExistence type="predicted"/>
<dbReference type="SMART" id="SM00849">
    <property type="entry name" value="Lactamase_B"/>
    <property type="match status" value="1"/>
</dbReference>
<gene>
    <name evidence="3" type="ORF">BDK88_3778</name>
</gene>
<dbReference type="PANTHER" id="PTHR43084">
    <property type="entry name" value="PERSULFIDE DIOXYGENASE ETHE1"/>
    <property type="match status" value="1"/>
</dbReference>
<dbReference type="PANTHER" id="PTHR43084:SF1">
    <property type="entry name" value="PERSULFIDE DIOXYGENASE ETHE1, MITOCHONDRIAL"/>
    <property type="match status" value="1"/>
</dbReference>